<dbReference type="SMART" id="SM00822">
    <property type="entry name" value="PKS_KR"/>
    <property type="match status" value="1"/>
</dbReference>
<evidence type="ECO:0000256" key="1">
    <source>
        <dbReference type="ARBA" id="ARBA00006484"/>
    </source>
</evidence>
<dbReference type="PRINTS" id="PR00080">
    <property type="entry name" value="SDRFAMILY"/>
</dbReference>
<dbReference type="AlphaFoldDB" id="A0A7Y9S0N4"/>
<reference evidence="5 6" key="1">
    <citation type="submission" date="2020-07" db="EMBL/GenBank/DDBJ databases">
        <title>Sequencing the genomes of 1000 actinobacteria strains.</title>
        <authorList>
            <person name="Klenk H.-P."/>
        </authorList>
    </citation>
    <scope>NUCLEOTIDE SEQUENCE [LARGE SCALE GENOMIC DNA]</scope>
    <source>
        <strain evidence="5 6">DSM 23819</strain>
    </source>
</reference>
<evidence type="ECO:0000313" key="6">
    <source>
        <dbReference type="Proteomes" id="UP000540656"/>
    </source>
</evidence>
<dbReference type="CDD" id="cd05233">
    <property type="entry name" value="SDR_c"/>
    <property type="match status" value="1"/>
</dbReference>
<dbReference type="FunFam" id="3.40.50.720:FF:000084">
    <property type="entry name" value="Short-chain dehydrogenase reductase"/>
    <property type="match status" value="1"/>
</dbReference>
<name>A0A7Y9S0N4_9ACTN</name>
<dbReference type="InterPro" id="IPR057326">
    <property type="entry name" value="KR_dom"/>
</dbReference>
<keyword evidence="2" id="KW-0560">Oxidoreductase</keyword>
<evidence type="ECO:0000256" key="3">
    <source>
        <dbReference type="ARBA" id="ARBA00023027"/>
    </source>
</evidence>
<dbReference type="PANTHER" id="PTHR24321">
    <property type="entry name" value="DEHYDROGENASES, SHORT CHAIN"/>
    <property type="match status" value="1"/>
</dbReference>
<proteinExistence type="inferred from homology"/>
<dbReference type="Gene3D" id="3.40.50.720">
    <property type="entry name" value="NAD(P)-binding Rossmann-like Domain"/>
    <property type="match status" value="1"/>
</dbReference>
<protein>
    <submittedName>
        <fullName evidence="5">NAD(P)-dependent dehydrogenase (Short-subunit alcohol dehydrogenase family)</fullName>
    </submittedName>
</protein>
<dbReference type="InterPro" id="IPR020904">
    <property type="entry name" value="Sc_DH/Rdtase_CS"/>
</dbReference>
<dbReference type="RefSeq" id="WP_179500613.1">
    <property type="nucleotide sequence ID" value="NZ_JACCAA010000001.1"/>
</dbReference>
<dbReference type="PANTHER" id="PTHR24321:SF8">
    <property type="entry name" value="ESTRADIOL 17-BETA-DEHYDROGENASE 8-RELATED"/>
    <property type="match status" value="1"/>
</dbReference>
<dbReference type="Proteomes" id="UP000540656">
    <property type="component" value="Unassembled WGS sequence"/>
</dbReference>
<evidence type="ECO:0000256" key="2">
    <source>
        <dbReference type="ARBA" id="ARBA00023002"/>
    </source>
</evidence>
<feature type="domain" description="Ketoreductase" evidence="4">
    <location>
        <begin position="8"/>
        <end position="180"/>
    </location>
</feature>
<organism evidence="5 6">
    <name type="scientific">Nocardioides daedukensis</name>
    <dbReference type="NCBI Taxonomy" id="634462"/>
    <lineage>
        <taxon>Bacteria</taxon>
        <taxon>Bacillati</taxon>
        <taxon>Actinomycetota</taxon>
        <taxon>Actinomycetes</taxon>
        <taxon>Propionibacteriales</taxon>
        <taxon>Nocardioidaceae</taxon>
        <taxon>Nocardioides</taxon>
    </lineage>
</organism>
<evidence type="ECO:0000313" key="5">
    <source>
        <dbReference type="EMBL" id="NYG57320.1"/>
    </source>
</evidence>
<keyword evidence="6" id="KW-1185">Reference proteome</keyword>
<keyword evidence="3" id="KW-0520">NAD</keyword>
<dbReference type="EMBL" id="JACCAA010000001">
    <property type="protein sequence ID" value="NYG57320.1"/>
    <property type="molecule type" value="Genomic_DNA"/>
</dbReference>
<dbReference type="InterPro" id="IPR002347">
    <property type="entry name" value="SDR_fam"/>
</dbReference>
<gene>
    <name evidence="5" type="ORF">BJ980_000243</name>
</gene>
<dbReference type="GO" id="GO:0016491">
    <property type="term" value="F:oxidoreductase activity"/>
    <property type="evidence" value="ECO:0007669"/>
    <property type="project" value="UniProtKB-KW"/>
</dbReference>
<evidence type="ECO:0000259" key="4">
    <source>
        <dbReference type="SMART" id="SM00822"/>
    </source>
</evidence>
<sequence length="258" mass="26490">MDQQVTRQVTVVIGAASGIGRATATTLAASGHTVVAVDRDREAVDEAAGALDVMSQVADVTDEASVAAMFDAVVQRFGAPTGVVNCAGVSTLAPLVEHDVAEFRRVVDVCLSGAMVVLKHAGRSVEDGASLVNVASLNARRPGTGMAAYCAAKAGLLMLTQVAALELAPRRIRVNAVSPGLVVTPLTAPAMDLPGIPEAYLENTPLGRNGTPGEVAATIRFLLSGDSAWITGEDIQLDGGSHLMRYPDLHGLVMAALA</sequence>
<dbReference type="Pfam" id="PF13561">
    <property type="entry name" value="adh_short_C2"/>
    <property type="match status" value="1"/>
</dbReference>
<comment type="similarity">
    <text evidence="1">Belongs to the short-chain dehydrogenases/reductases (SDR) family.</text>
</comment>
<accession>A0A7Y9S0N4</accession>
<dbReference type="PROSITE" id="PS00061">
    <property type="entry name" value="ADH_SHORT"/>
    <property type="match status" value="1"/>
</dbReference>
<dbReference type="PRINTS" id="PR00081">
    <property type="entry name" value="GDHRDH"/>
</dbReference>
<comment type="caution">
    <text evidence="5">The sequence shown here is derived from an EMBL/GenBank/DDBJ whole genome shotgun (WGS) entry which is preliminary data.</text>
</comment>
<dbReference type="SUPFAM" id="SSF51735">
    <property type="entry name" value="NAD(P)-binding Rossmann-fold domains"/>
    <property type="match status" value="1"/>
</dbReference>
<dbReference type="InterPro" id="IPR036291">
    <property type="entry name" value="NAD(P)-bd_dom_sf"/>
</dbReference>